<evidence type="ECO:0000313" key="2">
    <source>
        <dbReference type="EMBL" id="MPC84206.1"/>
    </source>
</evidence>
<keyword evidence="1" id="KW-0472">Membrane</keyword>
<comment type="caution">
    <text evidence="2">The sequence shown here is derived from an EMBL/GenBank/DDBJ whole genome shotgun (WGS) entry which is preliminary data.</text>
</comment>
<dbReference type="AlphaFoldDB" id="A0A5B7IRG1"/>
<evidence type="ECO:0000256" key="1">
    <source>
        <dbReference type="SAM" id="Phobius"/>
    </source>
</evidence>
<protein>
    <submittedName>
        <fullName evidence="2">Uncharacterized protein</fullName>
    </submittedName>
</protein>
<reference evidence="2 3" key="1">
    <citation type="submission" date="2019-05" db="EMBL/GenBank/DDBJ databases">
        <title>Another draft genome of Portunus trituberculatus and its Hox gene families provides insights of decapod evolution.</title>
        <authorList>
            <person name="Jeong J.-H."/>
            <person name="Song I."/>
            <person name="Kim S."/>
            <person name="Choi T."/>
            <person name="Kim D."/>
            <person name="Ryu S."/>
            <person name="Kim W."/>
        </authorList>
    </citation>
    <scope>NUCLEOTIDE SEQUENCE [LARGE SCALE GENOMIC DNA]</scope>
    <source>
        <tissue evidence="2">Muscle</tissue>
    </source>
</reference>
<dbReference type="EMBL" id="VSRR010064765">
    <property type="protein sequence ID" value="MPC84206.1"/>
    <property type="molecule type" value="Genomic_DNA"/>
</dbReference>
<dbReference type="Proteomes" id="UP000324222">
    <property type="component" value="Unassembled WGS sequence"/>
</dbReference>
<proteinExistence type="predicted"/>
<keyword evidence="3" id="KW-1185">Reference proteome</keyword>
<accession>A0A5B7IRG1</accession>
<sequence>MLGIHSSKLLTAHHTYMLSSLLHFLNPLVYLAYLSIFCLRTAIQTHPHHAY</sequence>
<gene>
    <name evidence="2" type="ORF">E2C01_078935</name>
</gene>
<name>A0A5B7IRG1_PORTR</name>
<organism evidence="2 3">
    <name type="scientific">Portunus trituberculatus</name>
    <name type="common">Swimming crab</name>
    <name type="synonym">Neptunus trituberculatus</name>
    <dbReference type="NCBI Taxonomy" id="210409"/>
    <lineage>
        <taxon>Eukaryota</taxon>
        <taxon>Metazoa</taxon>
        <taxon>Ecdysozoa</taxon>
        <taxon>Arthropoda</taxon>
        <taxon>Crustacea</taxon>
        <taxon>Multicrustacea</taxon>
        <taxon>Malacostraca</taxon>
        <taxon>Eumalacostraca</taxon>
        <taxon>Eucarida</taxon>
        <taxon>Decapoda</taxon>
        <taxon>Pleocyemata</taxon>
        <taxon>Brachyura</taxon>
        <taxon>Eubrachyura</taxon>
        <taxon>Portunoidea</taxon>
        <taxon>Portunidae</taxon>
        <taxon>Portuninae</taxon>
        <taxon>Portunus</taxon>
    </lineage>
</organism>
<keyword evidence="1" id="KW-0812">Transmembrane</keyword>
<keyword evidence="1" id="KW-1133">Transmembrane helix</keyword>
<evidence type="ECO:0000313" key="3">
    <source>
        <dbReference type="Proteomes" id="UP000324222"/>
    </source>
</evidence>
<feature type="transmembrane region" description="Helical" evidence="1">
    <location>
        <begin position="20"/>
        <end position="39"/>
    </location>
</feature>